<proteinExistence type="predicted"/>
<evidence type="ECO:0008006" key="3">
    <source>
        <dbReference type="Google" id="ProtNLM"/>
    </source>
</evidence>
<accession>A0ABW9J3R9</accession>
<dbReference type="EMBL" id="JBJVNE010000661">
    <property type="protein sequence ID" value="MFM9653968.1"/>
    <property type="molecule type" value="Genomic_DNA"/>
</dbReference>
<evidence type="ECO:0000313" key="1">
    <source>
        <dbReference type="EMBL" id="MFM9653968.1"/>
    </source>
</evidence>
<evidence type="ECO:0000313" key="2">
    <source>
        <dbReference type="Proteomes" id="UP001631993"/>
    </source>
</evidence>
<reference evidence="1 2" key="1">
    <citation type="submission" date="2024-12" db="EMBL/GenBank/DDBJ databases">
        <title>Forecasting of Potato common scab and diversities of Pathogenic streptomyces spp. in china.</title>
        <authorList>
            <person name="Handique U."/>
            <person name="Wu J."/>
        </authorList>
    </citation>
    <scope>NUCLEOTIDE SEQUENCE [LARGE SCALE GENOMIC DNA]</scope>
    <source>
        <strain evidence="1 2">ZRIMU1585</strain>
    </source>
</reference>
<comment type="caution">
    <text evidence="1">The sequence shown here is derived from an EMBL/GenBank/DDBJ whole genome shotgun (WGS) entry which is preliminary data.</text>
</comment>
<dbReference type="PROSITE" id="PS51257">
    <property type="entry name" value="PROKAR_LIPOPROTEIN"/>
    <property type="match status" value="1"/>
</dbReference>
<protein>
    <recommendedName>
        <fullName evidence="3">Efflux transporter periplasmic adaptor subunit</fullName>
    </recommendedName>
</protein>
<name>A0ABW9J3R9_STRGJ</name>
<feature type="non-terminal residue" evidence="1">
    <location>
        <position position="76"/>
    </location>
</feature>
<keyword evidence="2" id="KW-1185">Reference proteome</keyword>
<sequence length="76" mass="8052">MPDSVSKARSSLRLAYSKTVTFLAIAALLSACGPGGRAPEGQKPPPVTVAKPVVKPVVEWDEFTGRFDAVAEVQVR</sequence>
<gene>
    <name evidence="1" type="ORF">ACKI1S_49405</name>
</gene>
<organism evidence="1 2">
    <name type="scientific">Streptomyces galilaeus</name>
    <dbReference type="NCBI Taxonomy" id="33899"/>
    <lineage>
        <taxon>Bacteria</taxon>
        <taxon>Bacillati</taxon>
        <taxon>Actinomycetota</taxon>
        <taxon>Actinomycetes</taxon>
        <taxon>Kitasatosporales</taxon>
        <taxon>Streptomycetaceae</taxon>
        <taxon>Streptomyces</taxon>
    </lineage>
</organism>
<dbReference type="Proteomes" id="UP001631993">
    <property type="component" value="Unassembled WGS sequence"/>
</dbReference>